<feature type="compositionally biased region" description="Polar residues" evidence="1">
    <location>
        <begin position="8"/>
        <end position="19"/>
    </location>
</feature>
<sequence>MGTATAPARSSSTPGNSTHELGIQPEAYDPKLDVGFTPLREQDLTPAGLGQAAGTVR</sequence>
<evidence type="ECO:0000313" key="3">
    <source>
        <dbReference type="Proteomes" id="UP001212326"/>
    </source>
</evidence>
<dbReference type="RefSeq" id="WP_270086706.1">
    <property type="nucleotide sequence ID" value="NZ_CP115300.1"/>
</dbReference>
<feature type="region of interest" description="Disordered" evidence="1">
    <location>
        <begin position="1"/>
        <end position="57"/>
    </location>
</feature>
<gene>
    <name evidence="2" type="ORF">O1G22_36525</name>
</gene>
<protein>
    <submittedName>
        <fullName evidence="2">Uncharacterized protein</fullName>
    </submittedName>
</protein>
<proteinExistence type="predicted"/>
<evidence type="ECO:0000256" key="1">
    <source>
        <dbReference type="SAM" id="MobiDB-lite"/>
    </source>
</evidence>
<reference evidence="2 3" key="1">
    <citation type="submission" date="2022-12" db="EMBL/GenBank/DDBJ databases">
        <authorList>
            <person name="Mo P."/>
        </authorList>
    </citation>
    <scope>NUCLEOTIDE SEQUENCE [LARGE SCALE GENOMIC DNA]</scope>
    <source>
        <strain evidence="2 3">HUAS 2-6</strain>
    </source>
</reference>
<accession>A0ABY7PH31</accession>
<name>A0ABY7PH31_9ACTN</name>
<evidence type="ECO:0000313" key="2">
    <source>
        <dbReference type="EMBL" id="WBO69525.1"/>
    </source>
</evidence>
<dbReference type="EMBL" id="CP115300">
    <property type="protein sequence ID" value="WBO69525.1"/>
    <property type="molecule type" value="Genomic_DNA"/>
</dbReference>
<keyword evidence="3" id="KW-1185">Reference proteome</keyword>
<organism evidence="2 3">
    <name type="scientific">Streptomyces camelliae</name>
    <dbReference type="NCBI Taxonomy" id="3004093"/>
    <lineage>
        <taxon>Bacteria</taxon>
        <taxon>Bacillati</taxon>
        <taxon>Actinomycetota</taxon>
        <taxon>Actinomycetes</taxon>
        <taxon>Kitasatosporales</taxon>
        <taxon>Streptomycetaceae</taxon>
        <taxon>Streptomyces</taxon>
    </lineage>
</organism>
<dbReference type="Proteomes" id="UP001212326">
    <property type="component" value="Chromosome"/>
</dbReference>